<protein>
    <submittedName>
        <fullName evidence="1">Uncharacterized protein</fullName>
    </submittedName>
</protein>
<name>A0ABR2KWB5_9EUKA</name>
<evidence type="ECO:0000313" key="2">
    <source>
        <dbReference type="Proteomes" id="UP001470230"/>
    </source>
</evidence>
<dbReference type="EMBL" id="JAPFFF010000003">
    <property type="protein sequence ID" value="KAK8895101.1"/>
    <property type="molecule type" value="Genomic_DNA"/>
</dbReference>
<sequence length="102" mass="11850">MSYSTPDPDNFVSDGEDLIEGYSPFIADVTLSTPSEPFHSPKKDFRSEEEIDRIRHSLRRIVSQKEFTPPLPLSDYCLIAKQKWEEETLEEKDTTIRLCNLE</sequence>
<proteinExistence type="predicted"/>
<accession>A0ABR2KWB5</accession>
<organism evidence="1 2">
    <name type="scientific">Tritrichomonas musculus</name>
    <dbReference type="NCBI Taxonomy" id="1915356"/>
    <lineage>
        <taxon>Eukaryota</taxon>
        <taxon>Metamonada</taxon>
        <taxon>Parabasalia</taxon>
        <taxon>Tritrichomonadida</taxon>
        <taxon>Tritrichomonadidae</taxon>
        <taxon>Tritrichomonas</taxon>
    </lineage>
</organism>
<dbReference type="Proteomes" id="UP001470230">
    <property type="component" value="Unassembled WGS sequence"/>
</dbReference>
<keyword evidence="2" id="KW-1185">Reference proteome</keyword>
<reference evidence="1 2" key="1">
    <citation type="submission" date="2024-04" db="EMBL/GenBank/DDBJ databases">
        <title>Tritrichomonas musculus Genome.</title>
        <authorList>
            <person name="Alves-Ferreira E."/>
            <person name="Grigg M."/>
            <person name="Lorenzi H."/>
            <person name="Galac M."/>
        </authorList>
    </citation>
    <scope>NUCLEOTIDE SEQUENCE [LARGE SCALE GENOMIC DNA]</scope>
    <source>
        <strain evidence="1 2">EAF2021</strain>
    </source>
</reference>
<gene>
    <name evidence="1" type="ORF">M9Y10_023543</name>
</gene>
<comment type="caution">
    <text evidence="1">The sequence shown here is derived from an EMBL/GenBank/DDBJ whole genome shotgun (WGS) entry which is preliminary data.</text>
</comment>
<evidence type="ECO:0000313" key="1">
    <source>
        <dbReference type="EMBL" id="KAK8895101.1"/>
    </source>
</evidence>